<dbReference type="PROSITE" id="PS50888">
    <property type="entry name" value="BHLH"/>
    <property type="match status" value="1"/>
</dbReference>
<feature type="domain" description="BHLH" evidence="5">
    <location>
        <begin position="322"/>
        <end position="374"/>
    </location>
</feature>
<dbReference type="SUPFAM" id="SSF47459">
    <property type="entry name" value="HLH, helix-loop-helix DNA-binding domain"/>
    <property type="match status" value="1"/>
</dbReference>
<comment type="caution">
    <text evidence="6">The sequence shown here is derived from an EMBL/GenBank/DDBJ whole genome shotgun (WGS) entry which is preliminary data.</text>
</comment>
<dbReference type="Proteomes" id="UP001176521">
    <property type="component" value="Unassembled WGS sequence"/>
</dbReference>
<evidence type="ECO:0000313" key="7">
    <source>
        <dbReference type="Proteomes" id="UP001176521"/>
    </source>
</evidence>
<feature type="compositionally biased region" description="Polar residues" evidence="4">
    <location>
        <begin position="187"/>
        <end position="198"/>
    </location>
</feature>
<dbReference type="InterPro" id="IPR047206">
    <property type="entry name" value="bHLHzip_scCBP1-like"/>
</dbReference>
<dbReference type="PANTHER" id="PTHR47787">
    <property type="entry name" value="CENTROMERE-BINDING PROTEIN 1"/>
    <property type="match status" value="1"/>
</dbReference>
<dbReference type="GO" id="GO:0003677">
    <property type="term" value="F:DNA binding"/>
    <property type="evidence" value="ECO:0007669"/>
    <property type="project" value="UniProtKB-KW"/>
</dbReference>
<gene>
    <name evidence="6" type="primary">CBF1</name>
    <name evidence="6" type="ORF">OC842_001036</name>
</gene>
<accession>A0AAN6GGD9</accession>
<dbReference type="GO" id="GO:0005634">
    <property type="term" value="C:nucleus"/>
    <property type="evidence" value="ECO:0007669"/>
    <property type="project" value="TreeGrafter"/>
</dbReference>
<feature type="region of interest" description="Disordered" evidence="4">
    <location>
        <begin position="148"/>
        <end position="199"/>
    </location>
</feature>
<feature type="region of interest" description="Disordered" evidence="4">
    <location>
        <begin position="38"/>
        <end position="120"/>
    </location>
</feature>
<feature type="coiled-coil region" evidence="3">
    <location>
        <begin position="396"/>
        <end position="423"/>
    </location>
</feature>
<dbReference type="EMBL" id="JAPDMQ010000034">
    <property type="protein sequence ID" value="KAK0539215.1"/>
    <property type="molecule type" value="Genomic_DNA"/>
</dbReference>
<dbReference type="PANTHER" id="PTHR47787:SF1">
    <property type="entry name" value="CENTROMERE-BINDING PROTEIN 1"/>
    <property type="match status" value="1"/>
</dbReference>
<evidence type="ECO:0000256" key="2">
    <source>
        <dbReference type="ARBA" id="ARBA00023242"/>
    </source>
</evidence>
<dbReference type="Gene3D" id="4.10.280.10">
    <property type="entry name" value="Helix-loop-helix DNA-binding domain"/>
    <property type="match status" value="1"/>
</dbReference>
<name>A0AAN6GGD9_9BASI</name>
<keyword evidence="7" id="KW-1185">Reference proteome</keyword>
<evidence type="ECO:0000256" key="1">
    <source>
        <dbReference type="ARBA" id="ARBA00023125"/>
    </source>
</evidence>
<feature type="compositionally biased region" description="Low complexity" evidence="4">
    <location>
        <begin position="148"/>
        <end position="162"/>
    </location>
</feature>
<evidence type="ECO:0000313" key="6">
    <source>
        <dbReference type="EMBL" id="KAK0539215.1"/>
    </source>
</evidence>
<keyword evidence="1" id="KW-0238">DNA-binding</keyword>
<organism evidence="6 7">
    <name type="scientific">Tilletia horrida</name>
    <dbReference type="NCBI Taxonomy" id="155126"/>
    <lineage>
        <taxon>Eukaryota</taxon>
        <taxon>Fungi</taxon>
        <taxon>Dikarya</taxon>
        <taxon>Basidiomycota</taxon>
        <taxon>Ustilaginomycotina</taxon>
        <taxon>Exobasidiomycetes</taxon>
        <taxon>Tilletiales</taxon>
        <taxon>Tilletiaceae</taxon>
        <taxon>Tilletia</taxon>
    </lineage>
</organism>
<evidence type="ECO:0000256" key="3">
    <source>
        <dbReference type="SAM" id="Coils"/>
    </source>
</evidence>
<dbReference type="InterPro" id="IPR011598">
    <property type="entry name" value="bHLH_dom"/>
</dbReference>
<dbReference type="SMART" id="SM00353">
    <property type="entry name" value="HLH"/>
    <property type="match status" value="1"/>
</dbReference>
<feature type="compositionally biased region" description="Gly residues" evidence="4">
    <location>
        <begin position="287"/>
        <end position="297"/>
    </location>
</feature>
<evidence type="ECO:0000256" key="4">
    <source>
        <dbReference type="SAM" id="MobiDB-lite"/>
    </source>
</evidence>
<keyword evidence="3" id="KW-0175">Coiled coil</keyword>
<dbReference type="GO" id="GO:0046983">
    <property type="term" value="F:protein dimerization activity"/>
    <property type="evidence" value="ECO:0007669"/>
    <property type="project" value="InterPro"/>
</dbReference>
<feature type="region of interest" description="Disordered" evidence="4">
    <location>
        <begin position="235"/>
        <end position="333"/>
    </location>
</feature>
<feature type="compositionally biased region" description="Basic and acidic residues" evidence="4">
    <location>
        <begin position="313"/>
        <end position="332"/>
    </location>
</feature>
<reference evidence="6" key="1">
    <citation type="journal article" date="2023" name="PhytoFront">
        <title>Draft Genome Resources of Seven Strains of Tilletia horrida, Causal Agent of Kernel Smut of Rice.</title>
        <authorList>
            <person name="Khanal S."/>
            <person name="Antony Babu S."/>
            <person name="Zhou X.G."/>
        </authorList>
    </citation>
    <scope>NUCLEOTIDE SEQUENCE</scope>
    <source>
        <strain evidence="6">TX3</strain>
    </source>
</reference>
<dbReference type="CDD" id="cd11398">
    <property type="entry name" value="bHLHzip_scCBP1"/>
    <property type="match status" value="1"/>
</dbReference>
<dbReference type="InterPro" id="IPR036638">
    <property type="entry name" value="HLH_DNA-bd_sf"/>
</dbReference>
<evidence type="ECO:0000259" key="5">
    <source>
        <dbReference type="PROSITE" id="PS50888"/>
    </source>
</evidence>
<feature type="compositionally biased region" description="Polar residues" evidence="4">
    <location>
        <begin position="259"/>
        <end position="272"/>
    </location>
</feature>
<dbReference type="GO" id="GO:0003700">
    <property type="term" value="F:DNA-binding transcription factor activity"/>
    <property type="evidence" value="ECO:0007669"/>
    <property type="project" value="InterPro"/>
</dbReference>
<sequence length="494" mass="49023">MAAPSHHASTSAASHHTATIDDVALLAAAAVSGAISGSGLDAVQPAAPAAEEDSDEAQHHQQLAAAAAAAAAEAVEAAKHQQQQQQQIQQHSGDRNGDAPAPPGVDADAHDISMTDASQNDAQEGTDLGLLASVDAATAAAAAAAAQGTPAAPAPAPGTEGAEAAHGEQDGTQPQHSVPPAAAPGTTDASGENDTNSGGFDVLVAAQRAANVAAEAEAHLNAAAAAAAAAAATVASSSSQHPQSDPRGIHGDNNAGADMTSNQADQTMTSDDGASASYYGQLLPANGSGGPGAGHTGHSGASSSGRGSKRKRKDETMEGERARKDSHKEVERRRRAAINAGLDSLAEIVPGSGDPKSANKNAIIASAVTYIRELKENEAASIEKWTLEKLLMDQALADITVQLEEKKRECEQLRLALVRAGQALPPEETGGAGAGAGEGDVSAAAGTGAQEQHDAAEPPPTAPGAGAGEEQTQVDGAGDGNLDPALAEHVHEGV</sequence>
<feature type="region of interest" description="Disordered" evidence="4">
    <location>
        <begin position="425"/>
        <end position="494"/>
    </location>
</feature>
<feature type="compositionally biased region" description="Low complexity" evidence="4">
    <location>
        <begin position="60"/>
        <end position="91"/>
    </location>
</feature>
<protein>
    <submittedName>
        <fullName evidence="6">Basic helix-loop-helix protein</fullName>
    </submittedName>
</protein>
<proteinExistence type="predicted"/>
<dbReference type="AlphaFoldDB" id="A0AAN6GGD9"/>
<dbReference type="Pfam" id="PF00010">
    <property type="entry name" value="HLH"/>
    <property type="match status" value="1"/>
</dbReference>
<keyword evidence="2" id="KW-0539">Nucleus</keyword>